<evidence type="ECO:0000256" key="5">
    <source>
        <dbReference type="ARBA" id="ARBA00022801"/>
    </source>
</evidence>
<dbReference type="GO" id="GO:0005524">
    <property type="term" value="F:ATP binding"/>
    <property type="evidence" value="ECO:0007669"/>
    <property type="project" value="UniProtKB-KW"/>
</dbReference>
<protein>
    <recommendedName>
        <fullName evidence="12">RecA family profile 1 domain-containing protein</fullName>
    </recommendedName>
</protein>
<dbReference type="Proteomes" id="UP000027138">
    <property type="component" value="Unassembled WGS sequence"/>
</dbReference>
<dbReference type="Pfam" id="PF13541">
    <property type="entry name" value="ChlI"/>
    <property type="match status" value="1"/>
</dbReference>
<keyword evidence="1" id="KW-0479">Metal-binding</keyword>
<dbReference type="EMBL" id="KK914327">
    <property type="protein sequence ID" value="KDP40840.1"/>
    <property type="molecule type" value="Genomic_DNA"/>
</dbReference>
<dbReference type="CDD" id="cd01121">
    <property type="entry name" value="RadA_SMS_N"/>
    <property type="match status" value="1"/>
</dbReference>
<keyword evidence="8" id="KW-0346">Stress response</keyword>
<dbReference type="GO" id="GO:0016787">
    <property type="term" value="F:hydrolase activity"/>
    <property type="evidence" value="ECO:0007669"/>
    <property type="project" value="UniProtKB-KW"/>
</dbReference>
<feature type="compositionally biased region" description="Basic and acidic residues" evidence="11">
    <location>
        <begin position="90"/>
        <end position="109"/>
    </location>
</feature>
<dbReference type="Pfam" id="PF18073">
    <property type="entry name" value="Zn_ribbon_LapB"/>
    <property type="match status" value="1"/>
</dbReference>
<dbReference type="PROSITE" id="PS50162">
    <property type="entry name" value="RECA_2"/>
    <property type="match status" value="1"/>
</dbReference>
<accession>A0A067L8L6</accession>
<organism evidence="13 14">
    <name type="scientific">Jatropha curcas</name>
    <name type="common">Barbados nut</name>
    <dbReference type="NCBI Taxonomy" id="180498"/>
    <lineage>
        <taxon>Eukaryota</taxon>
        <taxon>Viridiplantae</taxon>
        <taxon>Streptophyta</taxon>
        <taxon>Embryophyta</taxon>
        <taxon>Tracheophyta</taxon>
        <taxon>Spermatophyta</taxon>
        <taxon>Magnoliopsida</taxon>
        <taxon>eudicotyledons</taxon>
        <taxon>Gunneridae</taxon>
        <taxon>Pentapetalae</taxon>
        <taxon>rosids</taxon>
        <taxon>fabids</taxon>
        <taxon>Malpighiales</taxon>
        <taxon>Euphorbiaceae</taxon>
        <taxon>Crotonoideae</taxon>
        <taxon>Jatropheae</taxon>
        <taxon>Jatropha</taxon>
    </lineage>
</organism>
<evidence type="ECO:0000256" key="2">
    <source>
        <dbReference type="ARBA" id="ARBA00022741"/>
    </source>
</evidence>
<proteinExistence type="predicted"/>
<keyword evidence="10" id="KW-0234">DNA repair</keyword>
<dbReference type="Gene3D" id="3.30.230.10">
    <property type="match status" value="1"/>
</dbReference>
<keyword evidence="4" id="KW-0863">Zinc-finger</keyword>
<dbReference type="InterPro" id="IPR014721">
    <property type="entry name" value="Ribsml_uS5_D2-typ_fold_subgr"/>
</dbReference>
<keyword evidence="6" id="KW-0862">Zinc</keyword>
<evidence type="ECO:0000256" key="1">
    <source>
        <dbReference type="ARBA" id="ARBA00022723"/>
    </source>
</evidence>
<dbReference type="FunFam" id="3.40.50.300:FF:000050">
    <property type="entry name" value="DNA repair protein RadA"/>
    <property type="match status" value="1"/>
</dbReference>
<dbReference type="GO" id="GO:0008270">
    <property type="term" value="F:zinc ion binding"/>
    <property type="evidence" value="ECO:0007669"/>
    <property type="project" value="UniProtKB-KW"/>
</dbReference>
<keyword evidence="2" id="KW-0547">Nucleotide-binding</keyword>
<dbReference type="SUPFAM" id="SSF54211">
    <property type="entry name" value="Ribosomal protein S5 domain 2-like"/>
    <property type="match status" value="1"/>
</dbReference>
<keyword evidence="7" id="KW-0067">ATP-binding</keyword>
<dbReference type="InterPro" id="IPR041166">
    <property type="entry name" value="Rubredoxin_2"/>
</dbReference>
<dbReference type="InterPro" id="IPR020588">
    <property type="entry name" value="RecA_ATP-bd"/>
</dbReference>
<dbReference type="GO" id="GO:0000725">
    <property type="term" value="P:recombinational repair"/>
    <property type="evidence" value="ECO:0007669"/>
    <property type="project" value="TreeGrafter"/>
</dbReference>
<evidence type="ECO:0000313" key="14">
    <source>
        <dbReference type="Proteomes" id="UP000027138"/>
    </source>
</evidence>
<evidence type="ECO:0000259" key="12">
    <source>
        <dbReference type="PROSITE" id="PS50162"/>
    </source>
</evidence>
<dbReference type="STRING" id="180498.A0A067L8L6"/>
<dbReference type="PANTHER" id="PTHR32472:SF10">
    <property type="entry name" value="DNA REPAIR PROTEIN RADA-LIKE PROTEIN"/>
    <property type="match status" value="1"/>
</dbReference>
<evidence type="ECO:0000256" key="8">
    <source>
        <dbReference type="ARBA" id="ARBA00023016"/>
    </source>
</evidence>
<evidence type="ECO:0000256" key="6">
    <source>
        <dbReference type="ARBA" id="ARBA00022833"/>
    </source>
</evidence>
<dbReference type="Gene3D" id="3.40.50.300">
    <property type="entry name" value="P-loop containing nucleotide triphosphate hydrolases"/>
    <property type="match status" value="1"/>
</dbReference>
<name>A0A067L8L6_JATCU</name>
<dbReference type="OrthoDB" id="41505at2759"/>
<evidence type="ECO:0000256" key="10">
    <source>
        <dbReference type="ARBA" id="ARBA00023204"/>
    </source>
</evidence>
<evidence type="ECO:0000313" key="13">
    <source>
        <dbReference type="EMBL" id="KDP40840.1"/>
    </source>
</evidence>
<dbReference type="GO" id="GO:0140664">
    <property type="term" value="F:ATP-dependent DNA damage sensor activity"/>
    <property type="evidence" value="ECO:0007669"/>
    <property type="project" value="InterPro"/>
</dbReference>
<feature type="domain" description="RecA family profile 1" evidence="12">
    <location>
        <begin position="277"/>
        <end position="431"/>
    </location>
</feature>
<dbReference type="InterPro" id="IPR003593">
    <property type="entry name" value="AAA+_ATPase"/>
</dbReference>
<dbReference type="InterPro" id="IPR020568">
    <property type="entry name" value="Ribosomal_Su5_D2-typ_SF"/>
</dbReference>
<dbReference type="SUPFAM" id="SSF52540">
    <property type="entry name" value="P-loop containing nucleoside triphosphate hydrolases"/>
    <property type="match status" value="1"/>
</dbReference>
<evidence type="ECO:0000256" key="3">
    <source>
        <dbReference type="ARBA" id="ARBA00022763"/>
    </source>
</evidence>
<dbReference type="Pfam" id="PF13481">
    <property type="entry name" value="AAA_25"/>
    <property type="match status" value="1"/>
</dbReference>
<dbReference type="InterPro" id="IPR004504">
    <property type="entry name" value="DNA_repair_RadA"/>
</dbReference>
<dbReference type="FunFam" id="3.30.230.10:FF:000053">
    <property type="entry name" value="DNA repair protein radA isogeny"/>
    <property type="match status" value="1"/>
</dbReference>
<reference evidence="13 14" key="1">
    <citation type="journal article" date="2014" name="PLoS ONE">
        <title>Global Analysis of Gene Expression Profiles in Physic Nut (Jatropha curcas L.) Seedlings Exposed to Salt Stress.</title>
        <authorList>
            <person name="Zhang L."/>
            <person name="Zhang C."/>
            <person name="Wu P."/>
            <person name="Chen Y."/>
            <person name="Li M."/>
            <person name="Jiang H."/>
            <person name="Wu G."/>
        </authorList>
    </citation>
    <scope>NUCLEOTIDE SEQUENCE [LARGE SCALE GENOMIC DNA]</scope>
    <source>
        <strain evidence="14">cv. GZQX0401</strain>
        <tissue evidence="13">Young leaves</tissue>
    </source>
</reference>
<sequence length="676" mass="73583">MPDMKALKSFCTHSNLIFLKPTETQKPLCLFPRHFHATAGRFCDTKSDLAVKSSITEPDSTETGNSEHAGQCWSVYNPLVARMITQRSIKKSDEQDLEPKEIGDSERNLIEGNKTDSGSLSLDKEINNFSKENGYSGLKKENLSDRDKTRMRLSRYSNENEDAMTQKRYGCAKKADAVNGLGPGIFLGNRKKGKSKTIYVCNNCGYEDGQWWGICRECHQAGTMKQFSDKGTDSGTKMSGIQVSESAVRSWLPVKDGEAHPVRLTEVNQRMNQSDWRIPLTGLFGNEVARVLGGGLVPGSLILIGGDPGVGKSTLLLQIAALISEEQGQGKPAPVVYVSGEESVEQIVNRADRLGIEVNELFLYSSTDIEDILRKIQPLSPSALIIDSIQTVYLEGVAGSAGGLSQVKECTSALLRFAKRTRIPVLLIGHVNKSGDIAGPRVLEHIVDVVLYLEGEKQSTHRLLRPVKNRFGSTDELGVFEMSQLGLETVSNPSEIFLGEQYARSEILAGVAVAVIMDGSRSFLIEIQALCASGSSVLRTVNGIQASRAEMIITVLKKQAGLMLQDHGVFLNVTSGVTLTETAGDLAIAAAICSSFLEHPIPNNVAFIGEIGLGGELRTVPRMEKRVNTVAKLGYEMCIVPKSAEKFLSNQGFERIKIIGCANLRQVINIVFTGNG</sequence>
<keyword evidence="5" id="KW-0378">Hydrolase</keyword>
<keyword evidence="9" id="KW-0238">DNA-binding</keyword>
<dbReference type="NCBIfam" id="TIGR00416">
    <property type="entry name" value="sms"/>
    <property type="match status" value="1"/>
</dbReference>
<keyword evidence="14" id="KW-1185">Reference proteome</keyword>
<dbReference type="GO" id="GO:0003684">
    <property type="term" value="F:damaged DNA binding"/>
    <property type="evidence" value="ECO:0007669"/>
    <property type="project" value="InterPro"/>
</dbReference>
<feature type="region of interest" description="Disordered" evidence="11">
    <location>
        <begin position="90"/>
        <end position="116"/>
    </location>
</feature>
<gene>
    <name evidence="13" type="ORF">JCGZ_24839</name>
</gene>
<dbReference type="AlphaFoldDB" id="A0A067L8L6"/>
<dbReference type="PANTHER" id="PTHR32472">
    <property type="entry name" value="DNA REPAIR PROTEIN RADA"/>
    <property type="match status" value="1"/>
</dbReference>
<evidence type="ECO:0000256" key="7">
    <source>
        <dbReference type="ARBA" id="ARBA00022840"/>
    </source>
</evidence>
<dbReference type="InterPro" id="IPR027417">
    <property type="entry name" value="P-loop_NTPase"/>
</dbReference>
<keyword evidence="3" id="KW-0227">DNA damage</keyword>
<evidence type="ECO:0000256" key="11">
    <source>
        <dbReference type="SAM" id="MobiDB-lite"/>
    </source>
</evidence>
<dbReference type="SMART" id="SM00382">
    <property type="entry name" value="AAA"/>
    <property type="match status" value="1"/>
</dbReference>
<evidence type="ECO:0000256" key="9">
    <source>
        <dbReference type="ARBA" id="ARBA00023125"/>
    </source>
</evidence>
<dbReference type="PRINTS" id="PR01874">
    <property type="entry name" value="DNAREPAIRADA"/>
</dbReference>
<evidence type="ECO:0000256" key="4">
    <source>
        <dbReference type="ARBA" id="ARBA00022771"/>
    </source>
</evidence>